<evidence type="ECO:0000256" key="2">
    <source>
        <dbReference type="ARBA" id="ARBA00022691"/>
    </source>
</evidence>
<evidence type="ECO:0000313" key="8">
    <source>
        <dbReference type="EMBL" id="HIU21235.1"/>
    </source>
</evidence>
<dbReference type="EMBL" id="DVMN01000055">
    <property type="protein sequence ID" value="HIU21235.1"/>
    <property type="molecule type" value="Genomic_DNA"/>
</dbReference>
<keyword evidence="5" id="KW-0411">Iron-sulfur</keyword>
<dbReference type="PANTHER" id="PTHR43273">
    <property type="entry name" value="ANAEROBIC SULFATASE-MATURATING ENZYME HOMOLOG ASLB-RELATED"/>
    <property type="match status" value="1"/>
</dbReference>
<dbReference type="SFLD" id="SFLDG01072">
    <property type="entry name" value="dehydrogenase_like"/>
    <property type="match status" value="1"/>
</dbReference>
<evidence type="ECO:0000256" key="1">
    <source>
        <dbReference type="ARBA" id="ARBA00001966"/>
    </source>
</evidence>
<dbReference type="SFLD" id="SFLDS00029">
    <property type="entry name" value="Radical_SAM"/>
    <property type="match status" value="1"/>
</dbReference>
<dbReference type="InterPro" id="IPR013785">
    <property type="entry name" value="Aldolase_TIM"/>
</dbReference>
<dbReference type="GO" id="GO:0046872">
    <property type="term" value="F:metal ion binding"/>
    <property type="evidence" value="ECO:0007669"/>
    <property type="project" value="UniProtKB-KW"/>
</dbReference>
<keyword evidence="4" id="KW-0408">Iron</keyword>
<evidence type="ECO:0000259" key="7">
    <source>
        <dbReference type="PROSITE" id="PS51918"/>
    </source>
</evidence>
<keyword evidence="2" id="KW-0949">S-adenosyl-L-methionine</keyword>
<dbReference type="Pfam" id="PF04055">
    <property type="entry name" value="Radical_SAM"/>
    <property type="match status" value="1"/>
</dbReference>
<comment type="similarity">
    <text evidence="6">Belongs to the radical SAM superfamily. Anaerobic sulfatase-maturating enzyme family.</text>
</comment>
<dbReference type="SFLD" id="SFLDG01384">
    <property type="entry name" value="thioether_bond_formation_requi"/>
    <property type="match status" value="1"/>
</dbReference>
<dbReference type="PROSITE" id="PS51918">
    <property type="entry name" value="RADICAL_SAM"/>
    <property type="match status" value="1"/>
</dbReference>
<evidence type="ECO:0000256" key="4">
    <source>
        <dbReference type="ARBA" id="ARBA00023004"/>
    </source>
</evidence>
<dbReference type="Gene3D" id="3.20.20.70">
    <property type="entry name" value="Aldolase class I"/>
    <property type="match status" value="1"/>
</dbReference>
<proteinExistence type="inferred from homology"/>
<dbReference type="PANTHER" id="PTHR43273:SF3">
    <property type="entry name" value="ANAEROBIC SULFATASE-MATURATING ENZYME HOMOLOG ASLB-RELATED"/>
    <property type="match status" value="1"/>
</dbReference>
<keyword evidence="3" id="KW-0479">Metal-binding</keyword>
<comment type="caution">
    <text evidence="8">The sequence shown here is derived from an EMBL/GenBank/DDBJ whole genome shotgun (WGS) entry which is preliminary data.</text>
</comment>
<reference evidence="8" key="1">
    <citation type="submission" date="2020-10" db="EMBL/GenBank/DDBJ databases">
        <authorList>
            <person name="Gilroy R."/>
        </authorList>
    </citation>
    <scope>NUCLEOTIDE SEQUENCE</scope>
    <source>
        <strain evidence="8">1063</strain>
    </source>
</reference>
<evidence type="ECO:0000313" key="9">
    <source>
        <dbReference type="Proteomes" id="UP000824088"/>
    </source>
</evidence>
<dbReference type="GO" id="GO:0051536">
    <property type="term" value="F:iron-sulfur cluster binding"/>
    <property type="evidence" value="ECO:0007669"/>
    <property type="project" value="UniProtKB-KW"/>
</dbReference>
<dbReference type="SFLD" id="SFLDG01386">
    <property type="entry name" value="main_SPASM_domain-containing"/>
    <property type="match status" value="1"/>
</dbReference>
<feature type="domain" description="Radical SAM core" evidence="7">
    <location>
        <begin position="1"/>
        <end position="231"/>
    </location>
</feature>
<protein>
    <submittedName>
        <fullName evidence="8">SPASM domain-containing protein</fullName>
    </submittedName>
</protein>
<dbReference type="InterPro" id="IPR023867">
    <property type="entry name" value="Sulphatase_maturase_rSAM"/>
</dbReference>
<dbReference type="Proteomes" id="UP000824088">
    <property type="component" value="Unassembled WGS sequence"/>
</dbReference>
<dbReference type="GO" id="GO:0016491">
    <property type="term" value="F:oxidoreductase activity"/>
    <property type="evidence" value="ECO:0007669"/>
    <property type="project" value="InterPro"/>
</dbReference>
<accession>A0A9D1HTW8</accession>
<dbReference type="Pfam" id="PF13186">
    <property type="entry name" value="SPASM"/>
    <property type="match status" value="1"/>
</dbReference>
<sequence>MPPISVMFKPASSLCNMRCRYCFYHSVAENREMPSHGMMSTDTLETALRKAFAYADGGHVALSFQGGEPLLAGKEFFLTAERLIRTLNTARSPVSVGVQTNGTLLDEEWCRMFARFGWLVGLSLDGDRIANAYRVDAEGAETFDRICAAARLLQKNRVEFNVLCVLTRPVAERIERIYAFFRRSKFRHLQFIPVLRPLHRGAQSDDGSEEWALTSEAYLGFLKKAFSLYMKDMIDGRYTSVRQFDNFVRLANFGRAEQCGMNGGCSRQFVVEGDGAVYPCDFYCLDEYCLGNINETDFAEMEKTPAATDFIAESLVRPEKCGECKYLRLCGGGCKRERIDLDKCDAYREFFEYALPHMKRMR</sequence>
<evidence type="ECO:0000256" key="3">
    <source>
        <dbReference type="ARBA" id="ARBA00022723"/>
    </source>
</evidence>
<comment type="cofactor">
    <cofactor evidence="1">
        <name>[4Fe-4S] cluster</name>
        <dbReference type="ChEBI" id="CHEBI:49883"/>
    </cofactor>
</comment>
<evidence type="ECO:0000256" key="6">
    <source>
        <dbReference type="ARBA" id="ARBA00023601"/>
    </source>
</evidence>
<dbReference type="InterPro" id="IPR058240">
    <property type="entry name" value="rSAM_sf"/>
</dbReference>
<gene>
    <name evidence="8" type="ORF">IAD51_03210</name>
</gene>
<dbReference type="CDD" id="cd01335">
    <property type="entry name" value="Radical_SAM"/>
    <property type="match status" value="1"/>
</dbReference>
<dbReference type="InterPro" id="IPR007197">
    <property type="entry name" value="rSAM"/>
</dbReference>
<dbReference type="SFLD" id="SFLDG01067">
    <property type="entry name" value="SPASM/twitch_domain_containing"/>
    <property type="match status" value="1"/>
</dbReference>
<reference evidence="8" key="2">
    <citation type="journal article" date="2021" name="PeerJ">
        <title>Extensive microbial diversity within the chicken gut microbiome revealed by metagenomics and culture.</title>
        <authorList>
            <person name="Gilroy R."/>
            <person name="Ravi A."/>
            <person name="Getino M."/>
            <person name="Pursley I."/>
            <person name="Horton D.L."/>
            <person name="Alikhan N.F."/>
            <person name="Baker D."/>
            <person name="Gharbi K."/>
            <person name="Hall N."/>
            <person name="Watson M."/>
            <person name="Adriaenssens E.M."/>
            <person name="Foster-Nyarko E."/>
            <person name="Jarju S."/>
            <person name="Secka A."/>
            <person name="Antonio M."/>
            <person name="Oren A."/>
            <person name="Chaudhuri R.R."/>
            <person name="La Ragione R."/>
            <person name="Hildebrand F."/>
            <person name="Pallen M.J."/>
        </authorList>
    </citation>
    <scope>NUCLEOTIDE SEQUENCE</scope>
    <source>
        <strain evidence="8">1063</strain>
    </source>
</reference>
<dbReference type="AlphaFoldDB" id="A0A9D1HTW8"/>
<organism evidence="8 9">
    <name type="scientific">Candidatus Limadaptatus stercorigallinarum</name>
    <dbReference type="NCBI Taxonomy" id="2840845"/>
    <lineage>
        <taxon>Bacteria</taxon>
        <taxon>Bacillati</taxon>
        <taxon>Bacillota</taxon>
        <taxon>Clostridia</taxon>
        <taxon>Eubacteriales</taxon>
        <taxon>Candidatus Limadaptatus</taxon>
    </lineage>
</organism>
<name>A0A9D1HTW8_9FIRM</name>
<dbReference type="InterPro" id="IPR023885">
    <property type="entry name" value="4Fe4S-binding_SPASM_dom"/>
</dbReference>
<dbReference type="SUPFAM" id="SSF102114">
    <property type="entry name" value="Radical SAM enzymes"/>
    <property type="match status" value="1"/>
</dbReference>
<evidence type="ECO:0000256" key="5">
    <source>
        <dbReference type="ARBA" id="ARBA00023014"/>
    </source>
</evidence>
<dbReference type="NCBIfam" id="TIGR04085">
    <property type="entry name" value="rSAM_more_4Fe4S"/>
    <property type="match status" value="1"/>
</dbReference>